<evidence type="ECO:0000256" key="2">
    <source>
        <dbReference type="SAM" id="SignalP"/>
    </source>
</evidence>
<feature type="chain" id="PRO_5022783046" evidence="2">
    <location>
        <begin position="24"/>
        <end position="274"/>
    </location>
</feature>
<evidence type="ECO:0000259" key="3">
    <source>
        <dbReference type="SMART" id="SM00062"/>
    </source>
</evidence>
<keyword evidence="5" id="KW-1185">Reference proteome</keyword>
<dbReference type="AlphaFoldDB" id="A0A5C1DKH1"/>
<dbReference type="SMART" id="SM00062">
    <property type="entry name" value="PBPb"/>
    <property type="match status" value="1"/>
</dbReference>
<dbReference type="EMBL" id="CP043473">
    <property type="protein sequence ID" value="QEL57093.1"/>
    <property type="molecule type" value="Genomic_DNA"/>
</dbReference>
<sequence>MPPMRLFAILLVWIAAAPCLALAATSVTILTDNDYAPYSYEADGLARGIYNDILRAAAERMPDYRVDLRPVPWKRGLAELEAGRALALSPPYFRPHDRPFMQPYSVPMLTERIAVYCRPDAMKRPRPNWPDDYQGLRFGNNAGFKPGGDAFWRLVSQGKIALEEAANIRANLLKVLRGRLDCYLNDDLAIQLELARLQRQHLYEAGQLAKAATVSEEQGYVGFTNRDAGHFPYKQDFLKQLNRALTAMRQDGEIDRIVEHALQAERERDPTPSF</sequence>
<evidence type="ECO:0000256" key="1">
    <source>
        <dbReference type="ARBA" id="ARBA00022729"/>
    </source>
</evidence>
<feature type="signal peptide" evidence="2">
    <location>
        <begin position="1"/>
        <end position="23"/>
    </location>
</feature>
<feature type="domain" description="Solute-binding protein family 3/N-terminal" evidence="3">
    <location>
        <begin position="26"/>
        <end position="265"/>
    </location>
</feature>
<accession>A0A5C1DKH1</accession>
<dbReference type="Proteomes" id="UP000322079">
    <property type="component" value="Chromosome"/>
</dbReference>
<dbReference type="PANTHER" id="PTHR35936:SF25">
    <property type="entry name" value="ABC TRANSPORTER SUBSTRATE-BINDING PROTEIN"/>
    <property type="match status" value="1"/>
</dbReference>
<dbReference type="KEGG" id="chrm:FYK34_16780"/>
<keyword evidence="1 2" id="KW-0732">Signal</keyword>
<gene>
    <name evidence="4" type="ORF">FYK34_16780</name>
</gene>
<dbReference type="InterPro" id="IPR001638">
    <property type="entry name" value="Solute-binding_3/MltF_N"/>
</dbReference>
<dbReference type="PANTHER" id="PTHR35936">
    <property type="entry name" value="MEMBRANE-BOUND LYTIC MUREIN TRANSGLYCOSYLASE F"/>
    <property type="match status" value="1"/>
</dbReference>
<dbReference type="SUPFAM" id="SSF53850">
    <property type="entry name" value="Periplasmic binding protein-like II"/>
    <property type="match status" value="1"/>
</dbReference>
<evidence type="ECO:0000313" key="5">
    <source>
        <dbReference type="Proteomes" id="UP000322079"/>
    </source>
</evidence>
<organism evidence="4 5">
    <name type="scientific">Chromobacterium paludis</name>
    <dbReference type="NCBI Taxonomy" id="2605945"/>
    <lineage>
        <taxon>Bacteria</taxon>
        <taxon>Pseudomonadati</taxon>
        <taxon>Pseudomonadota</taxon>
        <taxon>Betaproteobacteria</taxon>
        <taxon>Neisseriales</taxon>
        <taxon>Chromobacteriaceae</taxon>
        <taxon>Chromobacterium</taxon>
    </lineage>
</organism>
<protein>
    <submittedName>
        <fullName evidence="4">Amino acid ABC transporter substrate-binding protein</fullName>
    </submittedName>
</protein>
<evidence type="ECO:0000313" key="4">
    <source>
        <dbReference type="EMBL" id="QEL57093.1"/>
    </source>
</evidence>
<name>A0A5C1DKH1_9NEIS</name>
<reference evidence="4 5" key="1">
    <citation type="submission" date="2019-08" db="EMBL/GenBank/DDBJ databases">
        <title>Chromobacterium paludis, a novel bacterium isolated from a Maryland marsh pond.</title>
        <authorList>
            <person name="Blackburn M.B."/>
            <person name="Gundersen-Rindal D.E."/>
        </authorList>
    </citation>
    <scope>NUCLEOTIDE SEQUENCE [LARGE SCALE GENOMIC DNA]</scope>
    <source>
        <strain evidence="5">IIBBL 257-1</strain>
    </source>
</reference>
<proteinExistence type="predicted"/>
<dbReference type="Gene3D" id="3.40.190.10">
    <property type="entry name" value="Periplasmic binding protein-like II"/>
    <property type="match status" value="2"/>
</dbReference>
<dbReference type="Pfam" id="PF00497">
    <property type="entry name" value="SBP_bac_3"/>
    <property type="match status" value="1"/>
</dbReference>